<dbReference type="EMBL" id="BJXA01000005">
    <property type="protein sequence ID" value="GEM36754.1"/>
    <property type="molecule type" value="Genomic_DNA"/>
</dbReference>
<sequence>MATLTTDGALVVADALGVQTFPAVLALRSGHADHASASVARSAAVLDLRDRGLLDADGDVRDDELATALFALARPERELVLRIRRGGVLHRVCLVRRGLDHAVAVRVGDELDIRPVWGDEDPELLARPLLDALGPAQPADIPTFRAPTDELQQRLDEAGSSATNAVYQLGMPEAEAVTLGLALRQWTSLAELVCYAHADGVAVRSPATAAVYDTAVGRIIAGGSIAGDGRAWTTLAAGSDRRLAHAVAAQIEALPQGRWMP</sequence>
<keyword evidence="3" id="KW-0963">Cytoplasm</keyword>
<dbReference type="AlphaFoldDB" id="A0A511M7X7"/>
<evidence type="ECO:0000313" key="6">
    <source>
        <dbReference type="Proteomes" id="UP000321424"/>
    </source>
</evidence>
<comment type="subcellular location">
    <subcellularLocation>
        <location evidence="1">Cytoplasm</location>
    </subcellularLocation>
</comment>
<accession>A0A511M7X7</accession>
<organism evidence="5 6">
    <name type="scientific">Nocardia ninae NBRC 108245</name>
    <dbReference type="NCBI Taxonomy" id="1210091"/>
    <lineage>
        <taxon>Bacteria</taxon>
        <taxon>Bacillati</taxon>
        <taxon>Actinomycetota</taxon>
        <taxon>Actinomycetes</taxon>
        <taxon>Mycobacteriales</taxon>
        <taxon>Nocardiaceae</taxon>
        <taxon>Nocardia</taxon>
    </lineage>
</organism>
<comment type="similarity">
    <text evidence="2">Belongs to the EspG family.</text>
</comment>
<reference evidence="5 6" key="1">
    <citation type="submission" date="2019-07" db="EMBL/GenBank/DDBJ databases">
        <title>Whole genome shotgun sequence of Nocardia ninae NBRC 108245.</title>
        <authorList>
            <person name="Hosoyama A."/>
            <person name="Uohara A."/>
            <person name="Ohji S."/>
            <person name="Ichikawa N."/>
        </authorList>
    </citation>
    <scope>NUCLEOTIDE SEQUENCE [LARGE SCALE GENOMIC DNA]</scope>
    <source>
        <strain evidence="5 6">NBRC 108245</strain>
    </source>
</reference>
<evidence type="ECO:0000256" key="3">
    <source>
        <dbReference type="ARBA" id="ARBA00022490"/>
    </source>
</evidence>
<dbReference type="RefSeq" id="WP_147128987.1">
    <property type="nucleotide sequence ID" value="NZ_BJXA01000005.1"/>
</dbReference>
<dbReference type="Pfam" id="PF14011">
    <property type="entry name" value="ESX-1_EspG"/>
    <property type="match status" value="1"/>
</dbReference>
<comment type="caution">
    <text evidence="5">The sequence shown here is derived from an EMBL/GenBank/DDBJ whole genome shotgun (WGS) entry which is preliminary data.</text>
</comment>
<keyword evidence="4" id="KW-0143">Chaperone</keyword>
<evidence type="ECO:0000313" key="5">
    <source>
        <dbReference type="EMBL" id="GEM36754.1"/>
    </source>
</evidence>
<dbReference type="Proteomes" id="UP000321424">
    <property type="component" value="Unassembled WGS sequence"/>
</dbReference>
<evidence type="ECO:0000256" key="1">
    <source>
        <dbReference type="ARBA" id="ARBA00004496"/>
    </source>
</evidence>
<evidence type="ECO:0000256" key="4">
    <source>
        <dbReference type="ARBA" id="ARBA00023186"/>
    </source>
</evidence>
<gene>
    <name evidence="5" type="ORF">NN4_12730</name>
</gene>
<dbReference type="InterPro" id="IPR025734">
    <property type="entry name" value="EspG"/>
</dbReference>
<keyword evidence="6" id="KW-1185">Reference proteome</keyword>
<proteinExistence type="inferred from homology"/>
<name>A0A511M7X7_9NOCA</name>
<dbReference type="OrthoDB" id="3681944at2"/>
<protein>
    <submittedName>
        <fullName evidence="5">ESX-1 secretion-associated protein EspG1</fullName>
    </submittedName>
</protein>
<evidence type="ECO:0000256" key="2">
    <source>
        <dbReference type="ARBA" id="ARBA00006411"/>
    </source>
</evidence>